<accession>A0ABU5SBI8</accession>
<sequence length="91" mass="10226">MFEKKDYSKLTLEELLIEEKKIKKNETLSAGLIGFLIGVMVFGLVKNGFGFLYLAIPIFLIAGIYKNSQIQKQNLKEIQAEISNKNGGTDK</sequence>
<feature type="transmembrane region" description="Helical" evidence="1">
    <location>
        <begin position="27"/>
        <end position="45"/>
    </location>
</feature>
<evidence type="ECO:0000256" key="1">
    <source>
        <dbReference type="SAM" id="Phobius"/>
    </source>
</evidence>
<dbReference type="RefSeq" id="WP_323699225.1">
    <property type="nucleotide sequence ID" value="NZ_JAYGIL010000045.1"/>
</dbReference>
<dbReference type="Proteomes" id="UP001303899">
    <property type="component" value="Unassembled WGS sequence"/>
</dbReference>
<reference evidence="2 3" key="1">
    <citation type="submission" date="2023-12" db="EMBL/GenBank/DDBJ databases">
        <title>Novel species of the genus Arcicella isolated from rivers.</title>
        <authorList>
            <person name="Lu H."/>
        </authorList>
    </citation>
    <scope>NUCLEOTIDE SEQUENCE [LARGE SCALE GENOMIC DNA]</scope>
    <source>
        <strain evidence="2 3">DC2W</strain>
    </source>
</reference>
<organism evidence="2 3">
    <name type="scientific">Arcicella gelida</name>
    <dbReference type="NCBI Taxonomy" id="2984195"/>
    <lineage>
        <taxon>Bacteria</taxon>
        <taxon>Pseudomonadati</taxon>
        <taxon>Bacteroidota</taxon>
        <taxon>Cytophagia</taxon>
        <taxon>Cytophagales</taxon>
        <taxon>Flectobacillaceae</taxon>
        <taxon>Arcicella</taxon>
    </lineage>
</organism>
<keyword evidence="1" id="KW-0472">Membrane</keyword>
<evidence type="ECO:0008006" key="4">
    <source>
        <dbReference type="Google" id="ProtNLM"/>
    </source>
</evidence>
<proteinExistence type="predicted"/>
<feature type="transmembrane region" description="Helical" evidence="1">
    <location>
        <begin position="51"/>
        <end position="68"/>
    </location>
</feature>
<keyword evidence="1" id="KW-0812">Transmembrane</keyword>
<keyword evidence="3" id="KW-1185">Reference proteome</keyword>
<evidence type="ECO:0000313" key="2">
    <source>
        <dbReference type="EMBL" id="MEA5405833.1"/>
    </source>
</evidence>
<keyword evidence="1" id="KW-1133">Transmembrane helix</keyword>
<dbReference type="EMBL" id="JAYGIL010000045">
    <property type="protein sequence ID" value="MEA5405833.1"/>
    <property type="molecule type" value="Genomic_DNA"/>
</dbReference>
<protein>
    <recommendedName>
        <fullName evidence="4">FUSC family protein</fullName>
    </recommendedName>
</protein>
<evidence type="ECO:0000313" key="3">
    <source>
        <dbReference type="Proteomes" id="UP001303899"/>
    </source>
</evidence>
<name>A0ABU5SBI8_9BACT</name>
<comment type="caution">
    <text evidence="2">The sequence shown here is derived from an EMBL/GenBank/DDBJ whole genome shotgun (WGS) entry which is preliminary data.</text>
</comment>
<gene>
    <name evidence="2" type="ORF">VB776_23040</name>
</gene>